<evidence type="ECO:0000313" key="2">
    <source>
        <dbReference type="Proteomes" id="UP000183447"/>
    </source>
</evidence>
<protein>
    <submittedName>
        <fullName evidence="1">Uncharacterized protein</fullName>
    </submittedName>
</protein>
<proteinExistence type="predicted"/>
<dbReference type="RefSeq" id="WP_143145670.1">
    <property type="nucleotide sequence ID" value="NZ_FPKU01000001.1"/>
</dbReference>
<dbReference type="STRING" id="665118.SAMN02983003_1057"/>
<sequence length="85" mass="9783">MASGKRFVAEDGRCFVPVVITEARAFARACLEVWAEGEGKDRRARMWMMDFKALSVPLQYIEPARARMPAIIAEIEAEARRRNRR</sequence>
<dbReference type="EMBL" id="FPKU01000001">
    <property type="protein sequence ID" value="SFZ82401.1"/>
    <property type="molecule type" value="Genomic_DNA"/>
</dbReference>
<gene>
    <name evidence="1" type="ORF">SAMN02983003_1057</name>
</gene>
<accession>A0A1K2HV16</accession>
<keyword evidence="2" id="KW-1185">Reference proteome</keyword>
<evidence type="ECO:0000313" key="1">
    <source>
        <dbReference type="EMBL" id="SFZ82401.1"/>
    </source>
</evidence>
<name>A0A1K2HV16_9HYPH</name>
<dbReference type="Proteomes" id="UP000183447">
    <property type="component" value="Unassembled WGS sequence"/>
</dbReference>
<dbReference type="AlphaFoldDB" id="A0A1K2HV16"/>
<reference evidence="1 2" key="1">
    <citation type="submission" date="2016-11" db="EMBL/GenBank/DDBJ databases">
        <authorList>
            <person name="Jaros S."/>
            <person name="Januszkiewicz K."/>
            <person name="Wedrychowicz H."/>
        </authorList>
    </citation>
    <scope>NUCLEOTIDE SEQUENCE [LARGE SCALE GENOMIC DNA]</scope>
    <source>
        <strain evidence="1 2">ATCC 23634</strain>
    </source>
</reference>
<organism evidence="1 2">
    <name type="scientific">Devosia enhydra</name>
    <dbReference type="NCBI Taxonomy" id="665118"/>
    <lineage>
        <taxon>Bacteria</taxon>
        <taxon>Pseudomonadati</taxon>
        <taxon>Pseudomonadota</taxon>
        <taxon>Alphaproteobacteria</taxon>
        <taxon>Hyphomicrobiales</taxon>
        <taxon>Devosiaceae</taxon>
        <taxon>Devosia</taxon>
    </lineage>
</organism>